<keyword evidence="7" id="KW-0342">GTP-binding</keyword>
<dbReference type="PANTHER" id="PTHR43749:SF2">
    <property type="entry name" value="RNA-SPLICING LIGASE RTCB"/>
    <property type="match status" value="1"/>
</dbReference>
<evidence type="ECO:0000256" key="2">
    <source>
        <dbReference type="ARBA" id="ARBA00012726"/>
    </source>
</evidence>
<evidence type="ECO:0000256" key="1">
    <source>
        <dbReference type="ARBA" id="ARBA00001936"/>
    </source>
</evidence>
<dbReference type="EMBL" id="JALPRF010000001">
    <property type="protein sequence ID" value="MCK8490283.1"/>
    <property type="molecule type" value="Genomic_DNA"/>
</dbReference>
<dbReference type="InterPro" id="IPR036025">
    <property type="entry name" value="RtcB-like_sf"/>
</dbReference>
<dbReference type="PANTHER" id="PTHR43749">
    <property type="entry name" value="RNA-SPLICING LIGASE RTCB"/>
    <property type="match status" value="1"/>
</dbReference>
<dbReference type="EC" id="6.5.1.8" evidence="2"/>
<keyword evidence="8" id="KW-0464">Manganese</keyword>
<reference evidence="10 11" key="1">
    <citation type="submission" date="2022-04" db="EMBL/GenBank/DDBJ databases">
        <title>Spirosoma sp. strain RP8 genome sequencing and assembly.</title>
        <authorList>
            <person name="Jung Y."/>
        </authorList>
    </citation>
    <scope>NUCLEOTIDE SEQUENCE [LARGE SCALE GENOMIC DNA]</scope>
    <source>
        <strain evidence="10 11">RP8</strain>
    </source>
</reference>
<name>A0ABT0HF43_9BACT</name>
<evidence type="ECO:0000256" key="7">
    <source>
        <dbReference type="ARBA" id="ARBA00023134"/>
    </source>
</evidence>
<evidence type="ECO:0000313" key="11">
    <source>
        <dbReference type="Proteomes" id="UP001202180"/>
    </source>
</evidence>
<evidence type="ECO:0000256" key="6">
    <source>
        <dbReference type="ARBA" id="ARBA00022800"/>
    </source>
</evidence>
<evidence type="ECO:0000256" key="3">
    <source>
        <dbReference type="ARBA" id="ARBA00022598"/>
    </source>
</evidence>
<dbReference type="RefSeq" id="WP_248475161.1">
    <property type="nucleotide sequence ID" value="NZ_JALPRF010000001.1"/>
</dbReference>
<dbReference type="Gene3D" id="3.90.1860.10">
    <property type="entry name" value="tRNA-splicing ligase RtcB"/>
    <property type="match status" value="1"/>
</dbReference>
<dbReference type="Proteomes" id="UP001202180">
    <property type="component" value="Unassembled WGS sequence"/>
</dbReference>
<comment type="cofactor">
    <cofactor evidence="1">
        <name>Mn(2+)</name>
        <dbReference type="ChEBI" id="CHEBI:29035"/>
    </cofactor>
</comment>
<keyword evidence="6" id="KW-0692">RNA repair</keyword>
<comment type="caution">
    <text evidence="10">The sequence shown here is derived from an EMBL/GenBank/DDBJ whole genome shotgun (WGS) entry which is preliminary data.</text>
</comment>
<keyword evidence="5" id="KW-0547">Nucleotide-binding</keyword>
<sequence>MKTPIIIPITLDDILELAPVPDELHASFLRVANGLVQRANYPKEKVMGLLAQMLQHPKKYAYSSNKVTNLARSVYELNKQGISVPLSETGATYLPPEPAPYVSDASEKQTERDFALRTDPLPYAVFGREQIEEGALVQMGTAASLPVSVAGALMPDAHQGYGLPIGGVLATDANTVIPYAVGVDIACRMCLSVFDLPPAFLNREPDLLKKSLVEQTKFGMGGETRQKIDESVMDLPQWRATKVIRDLKDKAYRQLGSSGTGNHFVEWGIVEVYTNDDQLNLPPGEYLALLSHSGSRGFGGNVANYYSKLAMQRTRLPKQAAHLAWLDLNTEEGQEYWIAMNLAGEYASANHHEIHRKLAKALGQTPLTMVENHHNFAWKEKLPDGREVIVHRKGATPAGQDVLGIIPGSMTQPGFVVRGRGNADSLNSASHGAGRLMSRTQAFARITRSEWNKALQQADVQLIGGDLDEAPMVYKDIETVINAQRDLVSVLAKFTPKIVRMADANRKEGRED</sequence>
<evidence type="ECO:0000256" key="8">
    <source>
        <dbReference type="ARBA" id="ARBA00023211"/>
    </source>
</evidence>
<gene>
    <name evidence="10" type="ORF">M0L20_00385</name>
</gene>
<organism evidence="10 11">
    <name type="scientific">Spirosoma liriopis</name>
    <dbReference type="NCBI Taxonomy" id="2937440"/>
    <lineage>
        <taxon>Bacteria</taxon>
        <taxon>Pseudomonadati</taxon>
        <taxon>Bacteroidota</taxon>
        <taxon>Cytophagia</taxon>
        <taxon>Cytophagales</taxon>
        <taxon>Cytophagaceae</taxon>
        <taxon>Spirosoma</taxon>
    </lineage>
</organism>
<keyword evidence="4" id="KW-0479">Metal-binding</keyword>
<accession>A0ABT0HF43</accession>
<dbReference type="SUPFAM" id="SSF103365">
    <property type="entry name" value="Hypothetical protein PH1602"/>
    <property type="match status" value="1"/>
</dbReference>
<evidence type="ECO:0000256" key="5">
    <source>
        <dbReference type="ARBA" id="ARBA00022741"/>
    </source>
</evidence>
<evidence type="ECO:0000313" key="10">
    <source>
        <dbReference type="EMBL" id="MCK8490283.1"/>
    </source>
</evidence>
<proteinExistence type="predicted"/>
<protein>
    <recommendedName>
        <fullName evidence="2">3'-phosphate/5'-hydroxy nucleic acid ligase</fullName>
        <ecNumber evidence="2">6.5.1.8</ecNumber>
    </recommendedName>
</protein>
<comment type="catalytic activity">
    <reaction evidence="9">
        <text>a 3'-end 3'-phospho-ribonucleotide-RNA + a 5'-end dephospho-ribonucleoside-RNA + GTP = a ribonucleotidyl-ribonucleotide-RNA + GMP + diphosphate</text>
        <dbReference type="Rhea" id="RHEA:68076"/>
        <dbReference type="Rhea" id="RHEA-COMP:10463"/>
        <dbReference type="Rhea" id="RHEA-COMP:13936"/>
        <dbReference type="Rhea" id="RHEA-COMP:17355"/>
        <dbReference type="ChEBI" id="CHEBI:33019"/>
        <dbReference type="ChEBI" id="CHEBI:37565"/>
        <dbReference type="ChEBI" id="CHEBI:58115"/>
        <dbReference type="ChEBI" id="CHEBI:83062"/>
        <dbReference type="ChEBI" id="CHEBI:138284"/>
        <dbReference type="ChEBI" id="CHEBI:173118"/>
        <dbReference type="EC" id="6.5.1.8"/>
    </reaction>
</comment>
<evidence type="ECO:0000256" key="9">
    <source>
        <dbReference type="ARBA" id="ARBA00047746"/>
    </source>
</evidence>
<dbReference type="InterPro" id="IPR052915">
    <property type="entry name" value="RtcB-like"/>
</dbReference>
<dbReference type="Pfam" id="PF01139">
    <property type="entry name" value="RtcB"/>
    <property type="match status" value="1"/>
</dbReference>
<keyword evidence="11" id="KW-1185">Reference proteome</keyword>
<keyword evidence="3" id="KW-0436">Ligase</keyword>
<dbReference type="InterPro" id="IPR001233">
    <property type="entry name" value="RtcB"/>
</dbReference>
<evidence type="ECO:0000256" key="4">
    <source>
        <dbReference type="ARBA" id="ARBA00022723"/>
    </source>
</evidence>